<dbReference type="NCBIfam" id="TIGR03654">
    <property type="entry name" value="L6_bact"/>
    <property type="match status" value="1"/>
</dbReference>
<keyword evidence="6" id="KW-0694">RNA-binding</keyword>
<keyword evidence="1 5" id="KW-0689">Ribosomal protein</keyword>
<evidence type="ECO:0000256" key="5">
    <source>
        <dbReference type="RuleBase" id="RU003869"/>
    </source>
</evidence>
<dbReference type="GO" id="GO:0022625">
    <property type="term" value="C:cytosolic large ribosomal subunit"/>
    <property type="evidence" value="ECO:0007669"/>
    <property type="project" value="UniProtKB-UniRule"/>
</dbReference>
<dbReference type="Pfam" id="PF00347">
    <property type="entry name" value="Ribosomal_L6"/>
    <property type="match status" value="2"/>
</dbReference>
<feature type="domain" description="Large ribosomal subunit protein uL6 alpha-beta" evidence="7">
    <location>
        <begin position="11"/>
        <end position="79"/>
    </location>
</feature>
<dbReference type="Gene3D" id="3.90.930.12">
    <property type="entry name" value="Ribosomal protein L6, alpha-beta domain"/>
    <property type="match status" value="2"/>
</dbReference>
<dbReference type="PANTHER" id="PTHR11655:SF14">
    <property type="entry name" value="LARGE RIBOSOMAL SUBUNIT PROTEIN UL6M"/>
    <property type="match status" value="1"/>
</dbReference>
<comment type="function">
    <text evidence="6">This protein binds to the 23S rRNA, and is important in its secondary structure. It is located near the subunit interface in the base of the L7/L12 stalk, and near the tRNA binding site of the peptidyltransferase center.</text>
</comment>
<dbReference type="GO" id="GO:0003735">
    <property type="term" value="F:structural constituent of ribosome"/>
    <property type="evidence" value="ECO:0007669"/>
    <property type="project" value="UniProtKB-UniRule"/>
</dbReference>
<dbReference type="PIRSF" id="PIRSF002162">
    <property type="entry name" value="Ribosomal_L6"/>
    <property type="match status" value="1"/>
</dbReference>
<dbReference type="PRINTS" id="PR00059">
    <property type="entry name" value="RIBOSOMALL6"/>
</dbReference>
<protein>
    <recommendedName>
        <fullName evidence="3 4">50S ribosomal protein L6</fullName>
    </recommendedName>
</protein>
<dbReference type="GO" id="GO:0002181">
    <property type="term" value="P:cytoplasmic translation"/>
    <property type="evidence" value="ECO:0007669"/>
    <property type="project" value="TreeGrafter"/>
</dbReference>
<dbReference type="EMBL" id="CP054393">
    <property type="protein sequence ID" value="QTX02792.1"/>
    <property type="molecule type" value="Genomic_DNA"/>
</dbReference>
<dbReference type="InterPro" id="IPR036789">
    <property type="entry name" value="Ribosomal_uL6-like_a/b-dom_sf"/>
</dbReference>
<dbReference type="SUPFAM" id="SSF56053">
    <property type="entry name" value="Ribosomal protein L6"/>
    <property type="match status" value="2"/>
</dbReference>
<feature type="domain" description="Large ribosomal subunit protein uL6 alpha-beta" evidence="7">
    <location>
        <begin position="95"/>
        <end position="164"/>
    </location>
</feature>
<name>A0A975FJE0_LOWBP</name>
<evidence type="ECO:0000256" key="4">
    <source>
        <dbReference type="NCBIfam" id="TIGR03654"/>
    </source>
</evidence>
<proteinExistence type="inferred from homology"/>
<evidence type="ECO:0000259" key="7">
    <source>
        <dbReference type="Pfam" id="PF00347"/>
    </source>
</evidence>
<keyword evidence="2 5" id="KW-0687">Ribonucleoprotein</keyword>
<evidence type="ECO:0000256" key="1">
    <source>
        <dbReference type="ARBA" id="ARBA00022980"/>
    </source>
</evidence>
<dbReference type="InterPro" id="IPR000702">
    <property type="entry name" value="Ribosomal_uL6-like"/>
</dbReference>
<reference evidence="8" key="1">
    <citation type="submission" date="2020-06" db="EMBL/GenBank/DDBJ databases">
        <title>Complete genome sequence of Candidatus Phytoplasma luffae NCHU2019.</title>
        <authorList>
            <person name="Cho S.-T."/>
            <person name="Tan C.-M."/>
            <person name="Li J.-R."/>
            <person name="Chien Y.-Y."/>
            <person name="Chiu Y.-C."/>
            <person name="Yang J.-Y."/>
            <person name="Kuo C.-H."/>
        </authorList>
    </citation>
    <scope>NUCLEOTIDE SEQUENCE</scope>
    <source>
        <strain evidence="8">NCHU2019</strain>
    </source>
</reference>
<evidence type="ECO:0000256" key="3">
    <source>
        <dbReference type="ARBA" id="ARBA00035454"/>
    </source>
</evidence>
<keyword evidence="9" id="KW-1185">Reference proteome</keyword>
<dbReference type="InterPro" id="IPR020040">
    <property type="entry name" value="Ribosomal_uL6_a/b-dom"/>
</dbReference>
<evidence type="ECO:0000256" key="6">
    <source>
        <dbReference type="RuleBase" id="RU003870"/>
    </source>
</evidence>
<sequence>MSRVGNKIISIPKGIKVENQEGNLINITSKTEQIKYQLNPLLKINITENSIKIVRPNNEVFMKKIHGTTRALLFNMIQGLDKVFVKRITIVSLFYNVKKEGSNLIFNLGFSHVIKISIPSNLEIEIFKNKEIIVKGIDKQFVGEFAAKILKLRKPEPYKGTGIKLFDQYVYRKAGKSAKK</sequence>
<organism evidence="8 9">
    <name type="scientific">Loofah witches'-broom phytoplasma</name>
    <dbReference type="NCBI Taxonomy" id="35773"/>
    <lineage>
        <taxon>Bacteria</taxon>
        <taxon>Bacillati</taxon>
        <taxon>Mycoplasmatota</taxon>
        <taxon>Mollicutes</taxon>
        <taxon>Acholeplasmatales</taxon>
        <taxon>Acholeplasmataceae</taxon>
        <taxon>Candidatus Phytoplasma</taxon>
        <taxon>16SrVIII (Loofah witches'-broom group)</taxon>
    </lineage>
</organism>
<evidence type="ECO:0000313" key="8">
    <source>
        <dbReference type="EMBL" id="QTX02792.1"/>
    </source>
</evidence>
<keyword evidence="6" id="KW-0699">rRNA-binding</keyword>
<accession>A0A975FJE0</accession>
<evidence type="ECO:0000313" key="9">
    <source>
        <dbReference type="Proteomes" id="UP000672038"/>
    </source>
</evidence>
<comment type="similarity">
    <text evidence="5">Belongs to the universal ribosomal protein uL6 family.</text>
</comment>
<dbReference type="GO" id="GO:0019843">
    <property type="term" value="F:rRNA binding"/>
    <property type="evidence" value="ECO:0007669"/>
    <property type="project" value="UniProtKB-UniRule"/>
</dbReference>
<dbReference type="KEGG" id="pluf:LFWB_2220"/>
<gene>
    <name evidence="8" type="primary">rplF</name>
    <name evidence="8" type="ORF">LFWB_2220</name>
</gene>
<evidence type="ECO:0000256" key="2">
    <source>
        <dbReference type="ARBA" id="ARBA00023274"/>
    </source>
</evidence>
<dbReference type="InterPro" id="IPR019906">
    <property type="entry name" value="Ribosomal_uL6_bac-type"/>
</dbReference>
<dbReference type="Proteomes" id="UP000672038">
    <property type="component" value="Chromosome"/>
</dbReference>
<dbReference type="AlphaFoldDB" id="A0A975FJE0"/>
<dbReference type="PANTHER" id="PTHR11655">
    <property type="entry name" value="60S/50S RIBOSOMAL PROTEIN L6/L9"/>
    <property type="match status" value="1"/>
</dbReference>
<dbReference type="RefSeq" id="WP_210954841.1">
    <property type="nucleotide sequence ID" value="NZ_CP054393.1"/>
</dbReference>